<dbReference type="GO" id="GO:0006310">
    <property type="term" value="P:DNA recombination"/>
    <property type="evidence" value="ECO:0007669"/>
    <property type="project" value="UniProtKB-KW"/>
</dbReference>
<keyword evidence="5" id="KW-1185">Reference proteome</keyword>
<dbReference type="GO" id="GO:0003677">
    <property type="term" value="F:DNA binding"/>
    <property type="evidence" value="ECO:0007669"/>
    <property type="project" value="InterPro"/>
</dbReference>
<protein>
    <submittedName>
        <fullName evidence="4">Integrase domain-containing protein</fullName>
    </submittedName>
</protein>
<dbReference type="GO" id="GO:0015074">
    <property type="term" value="P:DNA integration"/>
    <property type="evidence" value="ECO:0007669"/>
    <property type="project" value="InterPro"/>
</dbReference>
<reference evidence="4" key="1">
    <citation type="submission" date="2021-04" db="EMBL/GenBank/DDBJ databases">
        <title>The genome sequence of Ideonella sp. 4Y11.</title>
        <authorList>
            <person name="Liu Y."/>
        </authorList>
    </citation>
    <scope>NUCLEOTIDE SEQUENCE</scope>
    <source>
        <strain evidence="4">4Y11</strain>
    </source>
</reference>
<dbReference type="Pfam" id="PF12835">
    <property type="entry name" value="Integrase_1"/>
    <property type="match status" value="1"/>
</dbReference>
<feature type="domain" description="Integrase catalytic" evidence="3">
    <location>
        <begin position="118"/>
        <end position="234"/>
    </location>
</feature>
<dbReference type="InterPro" id="IPR013762">
    <property type="entry name" value="Integrase-like_cat_sf"/>
</dbReference>
<comment type="caution">
    <text evidence="4">The sequence shown here is derived from an EMBL/GenBank/DDBJ whole genome shotgun (WGS) entry which is preliminary data.</text>
</comment>
<evidence type="ECO:0000259" key="3">
    <source>
        <dbReference type="Pfam" id="PF12835"/>
    </source>
</evidence>
<proteinExistence type="predicted"/>
<keyword evidence="1" id="KW-0233">DNA recombination</keyword>
<evidence type="ECO:0000313" key="4">
    <source>
        <dbReference type="EMBL" id="MBQ0957698.1"/>
    </source>
</evidence>
<evidence type="ECO:0000256" key="1">
    <source>
        <dbReference type="ARBA" id="ARBA00023172"/>
    </source>
</evidence>
<evidence type="ECO:0000313" key="5">
    <source>
        <dbReference type="Proteomes" id="UP000678374"/>
    </source>
</evidence>
<gene>
    <name evidence="4" type="ORF">KAK06_01890</name>
</gene>
<accession>A0A940YKI0</accession>
<organism evidence="4 5">
    <name type="scientific">Ideonella aquatica</name>
    <dbReference type="NCBI Taxonomy" id="2824119"/>
    <lineage>
        <taxon>Bacteria</taxon>
        <taxon>Pseudomonadati</taxon>
        <taxon>Pseudomonadota</taxon>
        <taxon>Betaproteobacteria</taxon>
        <taxon>Burkholderiales</taxon>
        <taxon>Sphaerotilaceae</taxon>
        <taxon>Ideonella</taxon>
    </lineage>
</organism>
<dbReference type="AlphaFoldDB" id="A0A940YKI0"/>
<dbReference type="SUPFAM" id="SSF56349">
    <property type="entry name" value="DNA breaking-rejoining enzymes"/>
    <property type="match status" value="1"/>
</dbReference>
<dbReference type="RefSeq" id="WP_210800058.1">
    <property type="nucleotide sequence ID" value="NZ_JAGQDE010000001.1"/>
</dbReference>
<sequence length="288" mass="32015">MKNLNFQLRQLSARNRDGSHATQANRERMLSLIANQLDGLGYRDLHADNLREKHVAALVSHWTESGISAATIKNRLAAVRWWAEKVGKANVVARDNATLGVERRSYVTNEDKAKSLTEAQLERVSSAHVLASLALQAAFGLRREESLKIRPDMADGGNVLRLQGSWTKGGRPREVPIVNEAQRQVLERAKDLAGKGSLIPEGLTYREHLASFRAQCQRAGINGVHGLRHRYAQERYEAKTGWKAPAAGGPTRRELSGEQRSVDARARLEISLELGHAREQIVAIYLGR</sequence>
<dbReference type="InterPro" id="IPR024456">
    <property type="entry name" value="Integrase_catalytic_putative"/>
</dbReference>
<dbReference type="EMBL" id="JAGQDE010000001">
    <property type="protein sequence ID" value="MBQ0957698.1"/>
    <property type="molecule type" value="Genomic_DNA"/>
</dbReference>
<dbReference type="Proteomes" id="UP000678374">
    <property type="component" value="Unassembled WGS sequence"/>
</dbReference>
<dbReference type="Pfam" id="PF12834">
    <property type="entry name" value="Phage_int_SAM_2"/>
    <property type="match status" value="1"/>
</dbReference>
<dbReference type="InterPro" id="IPR024457">
    <property type="entry name" value="Putative_integrase_N"/>
</dbReference>
<dbReference type="Gene3D" id="1.10.443.10">
    <property type="entry name" value="Intergrase catalytic core"/>
    <property type="match status" value="1"/>
</dbReference>
<evidence type="ECO:0000259" key="2">
    <source>
        <dbReference type="Pfam" id="PF12834"/>
    </source>
</evidence>
<feature type="domain" description="Putative integrase N-terminal" evidence="2">
    <location>
        <begin position="1"/>
        <end position="91"/>
    </location>
</feature>
<name>A0A940YKI0_9BURK</name>
<dbReference type="InterPro" id="IPR011010">
    <property type="entry name" value="DNA_brk_join_enz"/>
</dbReference>